<dbReference type="EMBL" id="JALJOS010000012">
    <property type="protein sequence ID" value="KAK9832213.1"/>
    <property type="molecule type" value="Genomic_DNA"/>
</dbReference>
<evidence type="ECO:0000313" key="4">
    <source>
        <dbReference type="Proteomes" id="UP001438707"/>
    </source>
</evidence>
<dbReference type="Proteomes" id="UP001438707">
    <property type="component" value="Unassembled WGS sequence"/>
</dbReference>
<proteinExistence type="predicted"/>
<comment type="caution">
    <text evidence="3">The sequence shown here is derived from an EMBL/GenBank/DDBJ whole genome shotgun (WGS) entry which is preliminary data.</text>
</comment>
<evidence type="ECO:0000256" key="1">
    <source>
        <dbReference type="SAM" id="MobiDB-lite"/>
    </source>
</evidence>
<feature type="compositionally biased region" description="Low complexity" evidence="1">
    <location>
        <begin position="814"/>
        <end position="830"/>
    </location>
</feature>
<reference evidence="3 4" key="1">
    <citation type="journal article" date="2024" name="Nat. Commun.">
        <title>Phylogenomics reveals the evolutionary origins of lichenization in chlorophyte algae.</title>
        <authorList>
            <person name="Puginier C."/>
            <person name="Libourel C."/>
            <person name="Otte J."/>
            <person name="Skaloud P."/>
            <person name="Haon M."/>
            <person name="Grisel S."/>
            <person name="Petersen M."/>
            <person name="Berrin J.G."/>
            <person name="Delaux P.M."/>
            <person name="Dal Grande F."/>
            <person name="Keller J."/>
        </authorList>
    </citation>
    <scope>NUCLEOTIDE SEQUENCE [LARGE SCALE GENOMIC DNA]</scope>
    <source>
        <strain evidence="3 4">SAG 2145</strain>
    </source>
</reference>
<dbReference type="GO" id="GO:0005802">
    <property type="term" value="C:trans-Golgi network"/>
    <property type="evidence" value="ECO:0007669"/>
    <property type="project" value="TreeGrafter"/>
</dbReference>
<feature type="domain" description="Trs120/TRAPPC9 N-terminal" evidence="2">
    <location>
        <begin position="227"/>
        <end position="294"/>
    </location>
</feature>
<feature type="compositionally biased region" description="Polar residues" evidence="1">
    <location>
        <begin position="800"/>
        <end position="811"/>
    </location>
</feature>
<evidence type="ECO:0000313" key="3">
    <source>
        <dbReference type="EMBL" id="KAK9832213.1"/>
    </source>
</evidence>
<evidence type="ECO:0000259" key="2">
    <source>
        <dbReference type="Pfam" id="PF08626"/>
    </source>
</evidence>
<feature type="region of interest" description="Disordered" evidence="1">
    <location>
        <begin position="788"/>
        <end position="833"/>
    </location>
</feature>
<feature type="region of interest" description="Disordered" evidence="1">
    <location>
        <begin position="944"/>
        <end position="971"/>
    </location>
</feature>
<accession>A0AAW1RF45</accession>
<feature type="compositionally biased region" description="Low complexity" evidence="1">
    <location>
        <begin position="944"/>
        <end position="968"/>
    </location>
</feature>
<dbReference type="InterPro" id="IPR013935">
    <property type="entry name" value="Trs120_TRAPPC9"/>
</dbReference>
<keyword evidence="4" id="KW-1185">Reference proteome</keyword>
<dbReference type="Pfam" id="PF08626">
    <property type="entry name" value="TRAPPC9-Trs120"/>
    <property type="match status" value="2"/>
</dbReference>
<name>A0AAW1RF45_9CHLO</name>
<protein>
    <recommendedName>
        <fullName evidence="2">Trs120/TRAPPC9 N-terminal domain-containing protein</fullName>
    </recommendedName>
</protein>
<dbReference type="PANTHER" id="PTHR21512">
    <property type="entry name" value="TRAFFICKING PROTEIN PARTICLE COMPLEX SUBUNIT 9"/>
    <property type="match status" value="1"/>
</dbReference>
<dbReference type="PANTHER" id="PTHR21512:SF5">
    <property type="entry name" value="TRAFFICKING PROTEIN PARTICLE COMPLEX SUBUNIT 9"/>
    <property type="match status" value="1"/>
</dbReference>
<sequence>MTSVQRIIEPGLTAFSAAEIHVAVVPIGLVPQEFLDQYLGLITKHRQVDLGNVRSFYKESQKSPFKFFPWKTGSMHFRFLSEEAASRPQPLAGLHVHRKTLAIIGILHCPAATEFKRAYVRFEQVCRAYPDAFAIRCFAFEPSDMLVTANKPDMPNLVLFPPVRAGGLQQLEGHAEVVMHDFAASLLGELEKWMLTASPAMVSLNTFADSSDKFLVPSTIAEEVSKRLYNDEEMIRKRRYGRCQKAMGDTALLAGSPADAAEHYNTAAELCRLTNDLVWTSAALEGLAHSKVLESCIASGALRDRTSFDAATTPSSPSPSPRNPRIALLQAEHAPASVGSHTSSGFAGRPFWHALRQSNVEHDVRTLFADARQAVRRKGAIPLLVEQDLKFARFLAGLHGSKARKEVGDLMNSVVETGAALPLTEDKLMTLMEAAQVMGLVGSARKRVLLLWQAIEFSRVSERPNISTLQIARKALEPPDDPLEGGDEEAELFRRKTPVAPGVPRHWAAVRCGCIESVLNTAILAAQHSDVWDAAALLLREHCSELLPSRQESLLNTLAAAAHQMGIDDRQRSGPGPPPLLIFCRCLPLPEPLRPQELQILPTNARGPQEGPFIYSAFGDRQQQQQAAAEGMRQQEARWVAGEMGSVEIEISNPTTMQMKVDRLALEAEHVGDPSIAPRDQALGALQGTPSWRTHPVALFLPPETPPTKVVLKGAALRKGLYVMTGCSITSLGATWRQKWSLPAATLGQKLQPSGSVPPLSVQIMESGGLAEARVTVVQSLPLLEPRLHAPPPSLVPATQPESDSVSNTPEGTPKSSAAAAPSASKSGGPKPLPMAALKGQVLHWAMLLSNAGSIPVTSADVQLSVVASAPASASGSQLRRPLAQGVQVTVGSQLLARALPLLPSHSGAPSRKTQVPLLLYSPQVVSQGEEMAWLELRLEYSGPRPALSSPSSPASPDSAPSTPTSTSYLGRRSTVPIQLRLMPSLQVKGVALLEHHEAIQAFPPRQEQQPDTQEQLRPYLQNGQHQPQQRAEPLWNDRPPDSSGEDAVMAAAQEAMSAPTIRHCCVVEVTVCNEASAPLDVWLGPRVSPDAATMGWQDALVYGARLPSGKGHPTRPQHLCRKTIPAQQQATVAAFAAALRPPQDTGDKVVQQSLSQESDPGLSCRRHQGGNVAAGQAARDGGMQSSRQPSGAATAAATICQQLALFWCLGTPPLQGAATADLEVEAGMLLLEPAAVQAALLPRPLSLLLPPALSIAFHAVVPSPGHPDNQAPYVLLQGAGESKAELAGRSSGQSTARWGMRCRLGEAVEVQVLLRNDTRAPLEASLSLACHSTDAPPDWELGGDSSSVLWAGTLTGATLQLDAMAEQVEQATICFASPGLYQLYAYAVNLKDPALGIKPAHCQIGQMPMFFSAEYS</sequence>
<organism evidence="3 4">
    <name type="scientific">Apatococcus lobatus</name>
    <dbReference type="NCBI Taxonomy" id="904363"/>
    <lineage>
        <taxon>Eukaryota</taxon>
        <taxon>Viridiplantae</taxon>
        <taxon>Chlorophyta</taxon>
        <taxon>core chlorophytes</taxon>
        <taxon>Trebouxiophyceae</taxon>
        <taxon>Chlorellales</taxon>
        <taxon>Chlorellaceae</taxon>
        <taxon>Apatococcus</taxon>
    </lineage>
</organism>
<feature type="region of interest" description="Disordered" evidence="1">
    <location>
        <begin position="1022"/>
        <end position="1046"/>
    </location>
</feature>
<gene>
    <name evidence="3" type="ORF">WJX74_003197</name>
</gene>
<feature type="domain" description="Trs120/TRAPPC9 N-terminal" evidence="2">
    <location>
        <begin position="16"/>
        <end position="193"/>
    </location>
</feature>
<feature type="region of interest" description="Disordered" evidence="1">
    <location>
        <begin position="1145"/>
        <end position="1190"/>
    </location>
</feature>
<dbReference type="InterPro" id="IPR058563">
    <property type="entry name" value="Trs120_TRAPPC9_N"/>
</dbReference>